<dbReference type="KEGG" id="bhk:B4U37_19090"/>
<dbReference type="Gene3D" id="1.10.10.10">
    <property type="entry name" value="Winged helix-like DNA-binding domain superfamily/Winged helix DNA-binding domain"/>
    <property type="match status" value="1"/>
</dbReference>
<dbReference type="InterPro" id="IPR036388">
    <property type="entry name" value="WH-like_DNA-bd_sf"/>
</dbReference>
<dbReference type="Proteomes" id="UP000323393">
    <property type="component" value="Unassembled WGS sequence"/>
</dbReference>
<keyword evidence="8" id="KW-1185">Reference proteome</keyword>
<dbReference type="Gene3D" id="3.40.50.10490">
    <property type="entry name" value="Glucose-6-phosphate isomerase like protein, domain 1"/>
    <property type="match status" value="1"/>
</dbReference>
<dbReference type="GO" id="GO:0097367">
    <property type="term" value="F:carbohydrate derivative binding"/>
    <property type="evidence" value="ECO:0007669"/>
    <property type="project" value="InterPro"/>
</dbReference>
<dbReference type="EMBL" id="CP020880">
    <property type="protein sequence ID" value="ART78010.1"/>
    <property type="molecule type" value="Genomic_DNA"/>
</dbReference>
<evidence type="ECO:0000256" key="3">
    <source>
        <dbReference type="ARBA" id="ARBA00023163"/>
    </source>
</evidence>
<dbReference type="Pfam" id="PF01380">
    <property type="entry name" value="SIS"/>
    <property type="match status" value="1"/>
</dbReference>
<evidence type="ECO:0000259" key="5">
    <source>
        <dbReference type="PROSITE" id="PS51464"/>
    </source>
</evidence>
<dbReference type="PROSITE" id="PS51071">
    <property type="entry name" value="HTH_RPIR"/>
    <property type="match status" value="1"/>
</dbReference>
<dbReference type="GO" id="GO:0003700">
    <property type="term" value="F:DNA-binding transcription factor activity"/>
    <property type="evidence" value="ECO:0007669"/>
    <property type="project" value="InterPro"/>
</dbReference>
<evidence type="ECO:0000256" key="2">
    <source>
        <dbReference type="ARBA" id="ARBA00023125"/>
    </source>
</evidence>
<dbReference type="InterPro" id="IPR046348">
    <property type="entry name" value="SIS_dom_sf"/>
</dbReference>
<keyword evidence="3" id="KW-0804">Transcription</keyword>
<feature type="domain" description="SIS" evidence="5">
    <location>
        <begin position="127"/>
        <end position="267"/>
    </location>
</feature>
<dbReference type="InterPro" id="IPR009057">
    <property type="entry name" value="Homeodomain-like_sf"/>
</dbReference>
<keyword evidence="2" id="KW-0238">DNA-binding</keyword>
<dbReference type="RefSeq" id="WP_088019511.1">
    <property type="nucleotide sequence ID" value="NZ_CP020880.1"/>
</dbReference>
<dbReference type="Proteomes" id="UP000195573">
    <property type="component" value="Chromosome"/>
</dbReference>
<reference evidence="7 9" key="2">
    <citation type="submission" date="2019-08" db="EMBL/GenBank/DDBJ databases">
        <title>Bacillus genomes from the desert of Cuatro Cienegas, Coahuila.</title>
        <authorList>
            <person name="Olmedo-Alvarez G."/>
        </authorList>
    </citation>
    <scope>NUCLEOTIDE SEQUENCE [LARGE SCALE GENOMIC DNA]</scope>
    <source>
        <strain evidence="7 9">CH88_3T</strain>
    </source>
</reference>
<protein>
    <submittedName>
        <fullName evidence="6 7">RpiR family transcriptional regulator</fullName>
    </submittedName>
</protein>
<proteinExistence type="predicted"/>
<dbReference type="EMBL" id="VTEU01000002">
    <property type="protein sequence ID" value="TYS60018.1"/>
    <property type="molecule type" value="Genomic_DNA"/>
</dbReference>
<evidence type="ECO:0000313" key="6">
    <source>
        <dbReference type="EMBL" id="ART78010.1"/>
    </source>
</evidence>
<dbReference type="PROSITE" id="PS51464">
    <property type="entry name" value="SIS"/>
    <property type="match status" value="1"/>
</dbReference>
<keyword evidence="1" id="KW-0805">Transcription regulation</keyword>
<dbReference type="InterPro" id="IPR035472">
    <property type="entry name" value="RpiR-like_SIS"/>
</dbReference>
<dbReference type="GeneID" id="96740509"/>
<name>A0A1Y0CRI6_9BACI</name>
<dbReference type="GO" id="GO:1901135">
    <property type="term" value="P:carbohydrate derivative metabolic process"/>
    <property type="evidence" value="ECO:0007669"/>
    <property type="project" value="InterPro"/>
</dbReference>
<dbReference type="InterPro" id="IPR001347">
    <property type="entry name" value="SIS_dom"/>
</dbReference>
<dbReference type="SUPFAM" id="SSF53697">
    <property type="entry name" value="SIS domain"/>
    <property type="match status" value="1"/>
</dbReference>
<evidence type="ECO:0000256" key="1">
    <source>
        <dbReference type="ARBA" id="ARBA00023015"/>
    </source>
</evidence>
<dbReference type="Pfam" id="PF01418">
    <property type="entry name" value="HTH_6"/>
    <property type="match status" value="1"/>
</dbReference>
<evidence type="ECO:0000259" key="4">
    <source>
        <dbReference type="PROSITE" id="PS51071"/>
    </source>
</evidence>
<evidence type="ECO:0000313" key="8">
    <source>
        <dbReference type="Proteomes" id="UP000195573"/>
    </source>
</evidence>
<dbReference type="CDD" id="cd05013">
    <property type="entry name" value="SIS_RpiR"/>
    <property type="match status" value="1"/>
</dbReference>
<evidence type="ECO:0000313" key="7">
    <source>
        <dbReference type="EMBL" id="TYS60018.1"/>
    </source>
</evidence>
<dbReference type="PANTHER" id="PTHR30514:SF1">
    <property type="entry name" value="HTH-TYPE TRANSCRIPTIONAL REGULATOR HEXR-RELATED"/>
    <property type="match status" value="1"/>
</dbReference>
<feature type="domain" description="HTH rpiR-type" evidence="4">
    <location>
        <begin position="7"/>
        <end position="83"/>
    </location>
</feature>
<accession>A0A1Y0CRI6</accession>
<dbReference type="PANTHER" id="PTHR30514">
    <property type="entry name" value="GLUCOKINASE"/>
    <property type="match status" value="1"/>
</dbReference>
<dbReference type="InterPro" id="IPR000281">
    <property type="entry name" value="HTH_RpiR"/>
</dbReference>
<sequence>MNRQESQYCMMRIRSHYPQFRGKEQVIADYILNNPQRIVHSTINQVADDLGVADSTVFRFCQRIGFKGYQAMKIALATEIVEPIQDIHENIMEHDSEKTIAEKVFRSNIKTLEDTLKILDDEAFHQVINAILGARKVELFGSGGSNVIAMDAYHKLIRTGVSVNVQSDTHMQLMSASQLTDEDVAIIISHTGASKDMMHILEVVKASGVKTIGITNFAKSPLSQGVDIALYTMSEETDYRSEALSSRIAQLAMIDAIYVNVLMAKKDEGKEALQKVRAAISVKRV</sequence>
<dbReference type="InterPro" id="IPR047640">
    <property type="entry name" value="RpiR-like"/>
</dbReference>
<organism evidence="7 9">
    <name type="scientific">Sutcliffiella horikoshii</name>
    <dbReference type="NCBI Taxonomy" id="79883"/>
    <lineage>
        <taxon>Bacteria</taxon>
        <taxon>Bacillati</taxon>
        <taxon>Bacillota</taxon>
        <taxon>Bacilli</taxon>
        <taxon>Bacillales</taxon>
        <taxon>Bacillaceae</taxon>
        <taxon>Sutcliffiella</taxon>
    </lineage>
</organism>
<reference evidence="6 8" key="1">
    <citation type="submission" date="2017-04" db="EMBL/GenBank/DDBJ databases">
        <title>Complete Genome Sequence of the Bacillus horikoshii 20a strain from Cuatro Cienegas, Coahuila, Mexico.</title>
        <authorList>
            <person name="Zarza E."/>
            <person name="Alcaraz L.D."/>
            <person name="Aguilar-Salinas B."/>
            <person name="Islas A."/>
            <person name="Olmedo-Alvarez G."/>
        </authorList>
    </citation>
    <scope>NUCLEOTIDE SEQUENCE [LARGE SCALE GENOMIC DNA]</scope>
    <source>
        <strain evidence="6 8">20a</strain>
    </source>
</reference>
<evidence type="ECO:0000313" key="9">
    <source>
        <dbReference type="Proteomes" id="UP000323393"/>
    </source>
</evidence>
<dbReference type="AlphaFoldDB" id="A0A1Y0CRI6"/>
<gene>
    <name evidence="6" type="ORF">B4U37_19090</name>
    <name evidence="7" type="ORF">FZC74_07655</name>
</gene>
<dbReference type="GO" id="GO:0003677">
    <property type="term" value="F:DNA binding"/>
    <property type="evidence" value="ECO:0007669"/>
    <property type="project" value="UniProtKB-KW"/>
</dbReference>
<dbReference type="SUPFAM" id="SSF46689">
    <property type="entry name" value="Homeodomain-like"/>
    <property type="match status" value="1"/>
</dbReference>